<sequence length="207" mass="21283">MRQRQLVVVSAVALLLAGGCSDRPNDLDTYYDDPAPSAPDEPKAVPVQSPPPPAPVPPPAAPDRLTEALLTEADVAGEGVERAAADEPSGCPGLPPAEQRRVTGWRYPSGATFTQQVLAYSGDAAAVVDRVRCDDGSPMTVSVPRGADAARGWCGPQRSGSTPCTVLLTKGGIVSVLWVAAASQGRSADAARRLAPIAGAALDRARP</sequence>
<protein>
    <recommendedName>
        <fullName evidence="4">DUF3558 domain-containing protein</fullName>
    </recommendedName>
</protein>
<dbReference type="OrthoDB" id="3689832at2"/>
<gene>
    <name evidence="2" type="ORF">EWH70_10860</name>
</gene>
<evidence type="ECO:0000313" key="2">
    <source>
        <dbReference type="EMBL" id="RZQ63675.1"/>
    </source>
</evidence>
<evidence type="ECO:0000256" key="1">
    <source>
        <dbReference type="SAM" id="MobiDB-lite"/>
    </source>
</evidence>
<keyword evidence="3" id="KW-1185">Reference proteome</keyword>
<dbReference type="Proteomes" id="UP000292003">
    <property type="component" value="Unassembled WGS sequence"/>
</dbReference>
<dbReference type="RefSeq" id="WP_130475201.1">
    <property type="nucleotide sequence ID" value="NZ_SFCC01000005.1"/>
</dbReference>
<feature type="region of interest" description="Disordered" evidence="1">
    <location>
        <begin position="22"/>
        <end position="63"/>
    </location>
</feature>
<name>A0A4V2EM34_9PSEU</name>
<comment type="caution">
    <text evidence="2">The sequence shown here is derived from an EMBL/GenBank/DDBJ whole genome shotgun (WGS) entry which is preliminary data.</text>
</comment>
<organism evidence="2 3">
    <name type="scientific">Amycolatopsis suaedae</name>
    <dbReference type="NCBI Taxonomy" id="2510978"/>
    <lineage>
        <taxon>Bacteria</taxon>
        <taxon>Bacillati</taxon>
        <taxon>Actinomycetota</taxon>
        <taxon>Actinomycetes</taxon>
        <taxon>Pseudonocardiales</taxon>
        <taxon>Pseudonocardiaceae</taxon>
        <taxon>Amycolatopsis</taxon>
    </lineage>
</organism>
<dbReference type="EMBL" id="SFCC01000005">
    <property type="protein sequence ID" value="RZQ63675.1"/>
    <property type="molecule type" value="Genomic_DNA"/>
</dbReference>
<accession>A0A4V2EM34</accession>
<feature type="compositionally biased region" description="Pro residues" evidence="1">
    <location>
        <begin position="48"/>
        <end position="61"/>
    </location>
</feature>
<reference evidence="2 3" key="1">
    <citation type="submission" date="2019-02" db="EMBL/GenBank/DDBJ databases">
        <title>Draft genome sequence of Amycolatopsis sp. 8-3EHSu isolated from roots of Suaeda maritima.</title>
        <authorList>
            <person name="Duangmal K."/>
            <person name="Chantavorakit T."/>
        </authorList>
    </citation>
    <scope>NUCLEOTIDE SEQUENCE [LARGE SCALE GENOMIC DNA]</scope>
    <source>
        <strain evidence="2 3">8-3EHSu</strain>
    </source>
</reference>
<proteinExistence type="predicted"/>
<evidence type="ECO:0000313" key="3">
    <source>
        <dbReference type="Proteomes" id="UP000292003"/>
    </source>
</evidence>
<dbReference type="AlphaFoldDB" id="A0A4V2EM34"/>
<evidence type="ECO:0008006" key="4">
    <source>
        <dbReference type="Google" id="ProtNLM"/>
    </source>
</evidence>
<dbReference type="PROSITE" id="PS51257">
    <property type="entry name" value="PROKAR_LIPOPROTEIN"/>
    <property type="match status" value="1"/>
</dbReference>